<comment type="caution">
    <text evidence="2">The sequence shown here is derived from an EMBL/GenBank/DDBJ whole genome shotgun (WGS) entry which is preliminary data.</text>
</comment>
<evidence type="ECO:0000256" key="1">
    <source>
        <dbReference type="SAM" id="MobiDB-lite"/>
    </source>
</evidence>
<gene>
    <name evidence="2" type="ORF">VB774_07275</name>
</gene>
<accession>A0ABU5TIE9</accession>
<evidence type="ECO:0000313" key="3">
    <source>
        <dbReference type="Proteomes" id="UP001301388"/>
    </source>
</evidence>
<keyword evidence="3" id="KW-1185">Reference proteome</keyword>
<feature type="region of interest" description="Disordered" evidence="1">
    <location>
        <begin position="93"/>
        <end position="113"/>
    </location>
</feature>
<dbReference type="RefSeq" id="WP_323260933.1">
    <property type="nucleotide sequence ID" value="NZ_JAYGIE010000025.1"/>
</dbReference>
<sequence>MTENISDSTFVEIDADKLVALSDQWANSTQKYNKLRKKIDIIRTLEVGIRALVASGYSYDAVCEKLKDELHFTISNPTLRQYLKKISEEKKKLNLEKNAPPQNQFEHYTRLNR</sequence>
<proteinExistence type="predicted"/>
<protein>
    <submittedName>
        <fullName evidence="2">Uncharacterized protein</fullName>
    </submittedName>
</protein>
<dbReference type="EMBL" id="JAYGIE010000025">
    <property type="protein sequence ID" value="MEA5477418.1"/>
    <property type="molecule type" value="Genomic_DNA"/>
</dbReference>
<dbReference type="Proteomes" id="UP001301388">
    <property type="component" value="Unassembled WGS sequence"/>
</dbReference>
<organism evidence="2 3">
    <name type="scientific">Pseudanabaena galeata UHCC 0370</name>
    <dbReference type="NCBI Taxonomy" id="3110310"/>
    <lineage>
        <taxon>Bacteria</taxon>
        <taxon>Bacillati</taxon>
        <taxon>Cyanobacteriota</taxon>
        <taxon>Cyanophyceae</taxon>
        <taxon>Pseudanabaenales</taxon>
        <taxon>Pseudanabaenaceae</taxon>
        <taxon>Pseudanabaena</taxon>
    </lineage>
</organism>
<evidence type="ECO:0000313" key="2">
    <source>
        <dbReference type="EMBL" id="MEA5477418.1"/>
    </source>
</evidence>
<reference evidence="2 3" key="1">
    <citation type="submission" date="2023-12" db="EMBL/GenBank/DDBJ databases">
        <title>Baltic Sea Cyanobacteria.</title>
        <authorList>
            <person name="Delbaje E."/>
            <person name="Fewer D.P."/>
            <person name="Shishido T.K."/>
        </authorList>
    </citation>
    <scope>NUCLEOTIDE SEQUENCE [LARGE SCALE GENOMIC DNA]</scope>
    <source>
        <strain evidence="2 3">UHCC 0370</strain>
    </source>
</reference>
<name>A0ABU5TIE9_9CYAN</name>